<sequence length="284" mass="32633">MAEEPINLESIPESGPFYPPLDQKPYELWKDLLQPGNPITPAEAAKKINELFPVRKPEDTVESYNDSAAVFLEHFWGLLIRIVRLIPRDHSAQIKVVQILEELARLPPTTMEGDSWMTDETLVWTDLPFLGMCMRDDWIPPDTHGMIPNKDSALQWINQNSFAARLLHTGLMGWTNFAVWEVRRVLEEPAGDRTFMNYSVATAAEWILQSGEEVFKEMSEDIDEDEARPMAAGSLFPGKSGSLRERWSFWKTRFPEVSQQVDEDVRKQAIRAVERMKELEQAES</sequence>
<organism evidence="1 2">
    <name type="scientific">Endocarpon pusillum</name>
    <dbReference type="NCBI Taxonomy" id="364733"/>
    <lineage>
        <taxon>Eukaryota</taxon>
        <taxon>Fungi</taxon>
        <taxon>Dikarya</taxon>
        <taxon>Ascomycota</taxon>
        <taxon>Pezizomycotina</taxon>
        <taxon>Eurotiomycetes</taxon>
        <taxon>Chaetothyriomycetidae</taxon>
        <taxon>Verrucariales</taxon>
        <taxon>Verrucariaceae</taxon>
        <taxon>Endocarpon</taxon>
    </lineage>
</organism>
<dbReference type="AlphaFoldDB" id="A0A8H7E6W5"/>
<dbReference type="PANTHER" id="PTHR38797">
    <property type="entry name" value="NUCLEAR PORE COMPLEX PROTEIN NUP85-RELATED"/>
    <property type="match status" value="1"/>
</dbReference>
<name>A0A8H7E6W5_9EURO</name>
<dbReference type="Proteomes" id="UP000606974">
    <property type="component" value="Unassembled WGS sequence"/>
</dbReference>
<proteinExistence type="predicted"/>
<accession>A0A8H7E6W5</accession>
<comment type="caution">
    <text evidence="1">The sequence shown here is derived from an EMBL/GenBank/DDBJ whole genome shotgun (WGS) entry which is preliminary data.</text>
</comment>
<protein>
    <submittedName>
        <fullName evidence="1">Uncharacterized protein</fullName>
    </submittedName>
</protein>
<dbReference type="InterPro" id="IPR022085">
    <property type="entry name" value="OpdG"/>
</dbReference>
<dbReference type="EMBL" id="JAACFV010000019">
    <property type="protein sequence ID" value="KAF7511542.1"/>
    <property type="molecule type" value="Genomic_DNA"/>
</dbReference>
<gene>
    <name evidence="1" type="ORF">GJ744_004130</name>
</gene>
<dbReference type="PANTHER" id="PTHR38797:SF4">
    <property type="entry name" value="NUCLEAR PORE COMPLEX PROTEIN NUP85"/>
    <property type="match status" value="1"/>
</dbReference>
<reference evidence="1" key="1">
    <citation type="submission" date="2020-02" db="EMBL/GenBank/DDBJ databases">
        <authorList>
            <person name="Palmer J.M."/>
        </authorList>
    </citation>
    <scope>NUCLEOTIDE SEQUENCE</scope>
    <source>
        <strain evidence="1">EPUS1.4</strain>
        <tissue evidence="1">Thallus</tissue>
    </source>
</reference>
<evidence type="ECO:0000313" key="2">
    <source>
        <dbReference type="Proteomes" id="UP000606974"/>
    </source>
</evidence>
<dbReference type="InterPro" id="IPR053204">
    <property type="entry name" value="Oxopyrrolidines_Biosynth-assoc"/>
</dbReference>
<dbReference type="Pfam" id="PF12311">
    <property type="entry name" value="DUF3632"/>
    <property type="match status" value="1"/>
</dbReference>
<evidence type="ECO:0000313" key="1">
    <source>
        <dbReference type="EMBL" id="KAF7511542.1"/>
    </source>
</evidence>
<keyword evidence="2" id="KW-1185">Reference proteome</keyword>
<dbReference type="OrthoDB" id="3350591at2759"/>